<evidence type="ECO:0000256" key="1">
    <source>
        <dbReference type="SAM" id="SignalP"/>
    </source>
</evidence>
<evidence type="ECO:0000313" key="2">
    <source>
        <dbReference type="EMBL" id="XCC93362.1"/>
    </source>
</evidence>
<keyword evidence="1" id="KW-0732">Signal</keyword>
<feature type="chain" id="PRO_5043761893" evidence="1">
    <location>
        <begin position="22"/>
        <end position="145"/>
    </location>
</feature>
<organism evidence="2">
    <name type="scientific">Alloyangia sp. H15</name>
    <dbReference type="NCBI Taxonomy" id="3029062"/>
    <lineage>
        <taxon>Bacteria</taxon>
        <taxon>Pseudomonadati</taxon>
        <taxon>Pseudomonadota</taxon>
        <taxon>Alphaproteobacteria</taxon>
        <taxon>Rhodobacterales</taxon>
        <taxon>Roseobacteraceae</taxon>
        <taxon>Alloyangia</taxon>
    </lineage>
</organism>
<dbReference type="RefSeq" id="WP_353472184.1">
    <property type="nucleotide sequence ID" value="NZ_CP123384.1"/>
</dbReference>
<reference evidence="2" key="1">
    <citation type="submission" date="2023-02" db="EMBL/GenBank/DDBJ databases">
        <title>Description and genomic characterization of Salipiger bruguierae sp. nov., isolated from the sediment of mangrove plant Bruguiera sexangula.</title>
        <authorList>
            <person name="Long M."/>
        </authorList>
    </citation>
    <scope>NUCLEOTIDE SEQUENCE</scope>
    <source>
        <strain evidence="2">H15</strain>
    </source>
</reference>
<sequence length="145" mass="15238">MPLRTACAACLLALLALPAHAAWTLSQGNGAAAMSQSAGATKITFSCSRSHPDSVTVSFEPWRGAAPAAVMLWIELPDGRNDRQSMDLIAADRAAHFALMTSSMVLGNLQQAAALSFTDGGTELARTDARGTGAFRLAVQEQCRF</sequence>
<gene>
    <name evidence="2" type="ORF">PVT71_12865</name>
</gene>
<proteinExistence type="predicted"/>
<name>A0AAU8AEI7_9RHOB</name>
<dbReference type="AlphaFoldDB" id="A0AAU8AEI7"/>
<accession>A0AAU8AEI7</accession>
<feature type="signal peptide" evidence="1">
    <location>
        <begin position="1"/>
        <end position="21"/>
    </location>
</feature>
<protein>
    <submittedName>
        <fullName evidence="2">Uncharacterized protein</fullName>
    </submittedName>
</protein>
<dbReference type="EMBL" id="CP123384">
    <property type="protein sequence ID" value="XCC93362.1"/>
    <property type="molecule type" value="Genomic_DNA"/>
</dbReference>